<feature type="compositionally biased region" description="Low complexity" evidence="1">
    <location>
        <begin position="164"/>
        <end position="185"/>
    </location>
</feature>
<feature type="region of interest" description="Disordered" evidence="1">
    <location>
        <begin position="158"/>
        <end position="202"/>
    </location>
</feature>
<evidence type="ECO:0008006" key="4">
    <source>
        <dbReference type="Google" id="ProtNLM"/>
    </source>
</evidence>
<proteinExistence type="predicted"/>
<dbReference type="EMBL" id="BRYB01003017">
    <property type="protein sequence ID" value="GMI29094.1"/>
    <property type="molecule type" value="Genomic_DNA"/>
</dbReference>
<name>A0ABQ6MNJ1_9STRA</name>
<comment type="caution">
    <text evidence="2">The sequence shown here is derived from an EMBL/GenBank/DDBJ whole genome shotgun (WGS) entry which is preliminary data.</text>
</comment>
<feature type="compositionally biased region" description="Pro residues" evidence="1">
    <location>
        <begin position="186"/>
        <end position="198"/>
    </location>
</feature>
<protein>
    <recommendedName>
        <fullName evidence="4">CCR4-NOT transcription complex subunit 11</fullName>
    </recommendedName>
</protein>
<evidence type="ECO:0000313" key="2">
    <source>
        <dbReference type="EMBL" id="GMI29094.1"/>
    </source>
</evidence>
<sequence>MGKASHDAGSFKEAAELFADAREPLLPHLSEHLSNQQLLSPLSLSLLHESLCHLKSSSPSSPSQALKCLALLLGDAEFPGCGPLPQPELPPAVRARAHHRRARAHLLQGDLLQGDLLQGARGARGDAREEARGKALEEAKRGAFLGDAKAAKLYGELLRGGEPGPAQAPTQAPTSPFASPFASPFSLPPAPPSSPPTPTSLVSSLLSKADAALSTPSSRSQISSLLTSLTPESLASLSAAAGAPLPPGVSERLAPLLARCSPENLERLRSWASKIARAVKLASGLLRLAKEYRHFLVYYLIYRFARRSVRA</sequence>
<reference evidence="2 3" key="1">
    <citation type="journal article" date="2023" name="Commun. Biol.">
        <title>Genome analysis of Parmales, the sister group of diatoms, reveals the evolutionary specialization of diatoms from phago-mixotrophs to photoautotrophs.</title>
        <authorList>
            <person name="Ban H."/>
            <person name="Sato S."/>
            <person name="Yoshikawa S."/>
            <person name="Yamada K."/>
            <person name="Nakamura Y."/>
            <person name="Ichinomiya M."/>
            <person name="Sato N."/>
            <person name="Blanc-Mathieu R."/>
            <person name="Endo H."/>
            <person name="Kuwata A."/>
            <person name="Ogata H."/>
        </authorList>
    </citation>
    <scope>NUCLEOTIDE SEQUENCE [LARGE SCALE GENOMIC DNA]</scope>
</reference>
<accession>A0ABQ6MNJ1</accession>
<organism evidence="2 3">
    <name type="scientific">Tetraparma gracilis</name>
    <dbReference type="NCBI Taxonomy" id="2962635"/>
    <lineage>
        <taxon>Eukaryota</taxon>
        <taxon>Sar</taxon>
        <taxon>Stramenopiles</taxon>
        <taxon>Ochrophyta</taxon>
        <taxon>Bolidophyceae</taxon>
        <taxon>Parmales</taxon>
        <taxon>Triparmaceae</taxon>
        <taxon>Tetraparma</taxon>
    </lineage>
</organism>
<evidence type="ECO:0000256" key="1">
    <source>
        <dbReference type="SAM" id="MobiDB-lite"/>
    </source>
</evidence>
<gene>
    <name evidence="2" type="ORF">TeGR_g10872</name>
</gene>
<dbReference type="Proteomes" id="UP001165060">
    <property type="component" value="Unassembled WGS sequence"/>
</dbReference>
<keyword evidence="3" id="KW-1185">Reference proteome</keyword>
<evidence type="ECO:0000313" key="3">
    <source>
        <dbReference type="Proteomes" id="UP001165060"/>
    </source>
</evidence>